<evidence type="ECO:0000259" key="1">
    <source>
        <dbReference type="Pfam" id="PF10543"/>
    </source>
</evidence>
<sequence length="76" mass="8940">MISNKNKWSQNATGFKIMTKSNKDIVFYNSSDIQKKIFTIRNVQVILDSDLSKFYGVETKYLNRAVKRNSDRFPEE</sequence>
<reference evidence="2" key="1">
    <citation type="submission" date="2018-06" db="EMBL/GenBank/DDBJ databases">
        <authorList>
            <person name="Zhirakovskaya E."/>
        </authorList>
    </citation>
    <scope>NUCLEOTIDE SEQUENCE</scope>
</reference>
<evidence type="ECO:0000313" key="2">
    <source>
        <dbReference type="EMBL" id="VAX24479.1"/>
    </source>
</evidence>
<proteinExistence type="predicted"/>
<dbReference type="EMBL" id="UOGD01000274">
    <property type="protein sequence ID" value="VAX24479.1"/>
    <property type="molecule type" value="Genomic_DNA"/>
</dbReference>
<protein>
    <recommendedName>
        <fullName evidence="1">KilA-N DNA-binding domain-containing protein</fullName>
    </recommendedName>
</protein>
<gene>
    <name evidence="2" type="ORF">MNBD_IGNAVI01-240</name>
</gene>
<dbReference type="Pfam" id="PF10543">
    <property type="entry name" value="ORF6N"/>
    <property type="match status" value="1"/>
</dbReference>
<accession>A0A3B1C2S0</accession>
<feature type="non-terminal residue" evidence="2">
    <location>
        <position position="76"/>
    </location>
</feature>
<feature type="domain" description="KilA-N DNA-binding" evidence="1">
    <location>
        <begin position="35"/>
        <end position="75"/>
    </location>
</feature>
<dbReference type="AlphaFoldDB" id="A0A3B1C2S0"/>
<dbReference type="InterPro" id="IPR018873">
    <property type="entry name" value="KilA-N_DNA-bd_domain"/>
</dbReference>
<organism evidence="2">
    <name type="scientific">hydrothermal vent metagenome</name>
    <dbReference type="NCBI Taxonomy" id="652676"/>
    <lineage>
        <taxon>unclassified sequences</taxon>
        <taxon>metagenomes</taxon>
        <taxon>ecological metagenomes</taxon>
    </lineage>
</organism>
<name>A0A3B1C2S0_9ZZZZ</name>